<comment type="subcellular location">
    <subcellularLocation>
        <location evidence="1">Membrane</location>
        <topology evidence="1">Multi-pass membrane protein</topology>
    </subcellularLocation>
</comment>
<evidence type="ECO:0000313" key="7">
    <source>
        <dbReference type="Proteomes" id="UP001189429"/>
    </source>
</evidence>
<evidence type="ECO:0000256" key="2">
    <source>
        <dbReference type="ARBA" id="ARBA00022692"/>
    </source>
</evidence>
<name>A0ABN9X3G8_9DINO</name>
<organism evidence="6 7">
    <name type="scientific">Prorocentrum cordatum</name>
    <dbReference type="NCBI Taxonomy" id="2364126"/>
    <lineage>
        <taxon>Eukaryota</taxon>
        <taxon>Sar</taxon>
        <taxon>Alveolata</taxon>
        <taxon>Dinophyceae</taxon>
        <taxon>Prorocentrales</taxon>
        <taxon>Prorocentraceae</taxon>
        <taxon>Prorocentrum</taxon>
    </lineage>
</organism>
<evidence type="ECO:0008006" key="8">
    <source>
        <dbReference type="Google" id="ProtNLM"/>
    </source>
</evidence>
<accession>A0ABN9X3G8</accession>
<keyword evidence="2 5" id="KW-0812">Transmembrane</keyword>
<dbReference type="InterPro" id="IPR007271">
    <property type="entry name" value="Nuc_sug_transpt"/>
</dbReference>
<evidence type="ECO:0000256" key="4">
    <source>
        <dbReference type="ARBA" id="ARBA00023136"/>
    </source>
</evidence>
<sequence length="184" mass="20086">MALVAFYHVKAEVKRVIDIKEGEDMQSGRGIEVVGVLLILMAIASNSLGALFMEKFLKSGKGGQARLHVQKCQLLLGEVGVNALLLLAVPLAGHRAAPATWRGGLFAGWDMRVLVCMLVWIPAGWTATLLVKRCCNLRKTVAQGTSGVLTYIFSVVPLDKGPRFWTMFVELLGEPLNPEPFAWP</sequence>
<feature type="transmembrane region" description="Helical" evidence="5">
    <location>
        <begin position="112"/>
        <end position="131"/>
    </location>
</feature>
<feature type="transmembrane region" description="Helical" evidence="5">
    <location>
        <begin position="33"/>
        <end position="53"/>
    </location>
</feature>
<dbReference type="EMBL" id="CAUYUJ010019813">
    <property type="protein sequence ID" value="CAK0893817.1"/>
    <property type="molecule type" value="Genomic_DNA"/>
</dbReference>
<gene>
    <name evidence="6" type="ORF">PCOR1329_LOCUS73053</name>
</gene>
<feature type="transmembrane region" description="Helical" evidence="5">
    <location>
        <begin position="74"/>
        <end position="92"/>
    </location>
</feature>
<reference evidence="6" key="1">
    <citation type="submission" date="2023-10" db="EMBL/GenBank/DDBJ databases">
        <authorList>
            <person name="Chen Y."/>
            <person name="Shah S."/>
            <person name="Dougan E. K."/>
            <person name="Thang M."/>
            <person name="Chan C."/>
        </authorList>
    </citation>
    <scope>NUCLEOTIDE SEQUENCE [LARGE SCALE GENOMIC DNA]</scope>
</reference>
<dbReference type="Pfam" id="PF04142">
    <property type="entry name" value="Nuc_sug_transp"/>
    <property type="match status" value="1"/>
</dbReference>
<evidence type="ECO:0000313" key="6">
    <source>
        <dbReference type="EMBL" id="CAK0893817.1"/>
    </source>
</evidence>
<keyword evidence="7" id="KW-1185">Reference proteome</keyword>
<proteinExistence type="predicted"/>
<dbReference type="Proteomes" id="UP001189429">
    <property type="component" value="Unassembled WGS sequence"/>
</dbReference>
<evidence type="ECO:0000256" key="5">
    <source>
        <dbReference type="SAM" id="Phobius"/>
    </source>
</evidence>
<evidence type="ECO:0000256" key="3">
    <source>
        <dbReference type="ARBA" id="ARBA00022989"/>
    </source>
</evidence>
<evidence type="ECO:0000256" key="1">
    <source>
        <dbReference type="ARBA" id="ARBA00004141"/>
    </source>
</evidence>
<comment type="caution">
    <text evidence="6">The sequence shown here is derived from an EMBL/GenBank/DDBJ whole genome shotgun (WGS) entry which is preliminary data.</text>
</comment>
<protein>
    <recommendedName>
        <fullName evidence="8">Cation/H+ exchanger domain-containing protein</fullName>
    </recommendedName>
</protein>
<keyword evidence="3 5" id="KW-1133">Transmembrane helix</keyword>
<keyword evidence="4 5" id="KW-0472">Membrane</keyword>
<feature type="non-terminal residue" evidence="6">
    <location>
        <position position="184"/>
    </location>
</feature>